<dbReference type="AlphaFoldDB" id="A0A6N2US64"/>
<gene>
    <name evidence="5" type="primary">melR_2</name>
    <name evidence="5" type="ORF">CNLFYP112_02180</name>
</gene>
<dbReference type="SMART" id="SM00342">
    <property type="entry name" value="HTH_ARAC"/>
    <property type="match status" value="1"/>
</dbReference>
<dbReference type="SUPFAM" id="SSF51182">
    <property type="entry name" value="RmlC-like cupins"/>
    <property type="match status" value="1"/>
</dbReference>
<evidence type="ECO:0000259" key="4">
    <source>
        <dbReference type="PROSITE" id="PS01124"/>
    </source>
</evidence>
<dbReference type="PRINTS" id="PR00032">
    <property type="entry name" value="HTHARAC"/>
</dbReference>
<dbReference type="InterPro" id="IPR018060">
    <property type="entry name" value="HTH_AraC"/>
</dbReference>
<name>A0A6N2US64_9FIRM</name>
<accession>A0A6N2US64</accession>
<dbReference type="InterPro" id="IPR011051">
    <property type="entry name" value="RmlC_Cupin_sf"/>
</dbReference>
<evidence type="ECO:0000256" key="1">
    <source>
        <dbReference type="ARBA" id="ARBA00023015"/>
    </source>
</evidence>
<dbReference type="InterPro" id="IPR020449">
    <property type="entry name" value="Tscrpt_reg_AraC-type_HTH"/>
</dbReference>
<dbReference type="PANTHER" id="PTHR43280">
    <property type="entry name" value="ARAC-FAMILY TRANSCRIPTIONAL REGULATOR"/>
    <property type="match status" value="1"/>
</dbReference>
<dbReference type="Gene3D" id="1.10.10.60">
    <property type="entry name" value="Homeodomain-like"/>
    <property type="match status" value="2"/>
</dbReference>
<evidence type="ECO:0000313" key="5">
    <source>
        <dbReference type="EMBL" id="VYT19071.1"/>
    </source>
</evidence>
<dbReference type="GO" id="GO:0003700">
    <property type="term" value="F:DNA-binding transcription factor activity"/>
    <property type="evidence" value="ECO:0007669"/>
    <property type="project" value="InterPro"/>
</dbReference>
<dbReference type="EMBL" id="CACRTG010000021">
    <property type="protein sequence ID" value="VYT19071.1"/>
    <property type="molecule type" value="Genomic_DNA"/>
</dbReference>
<dbReference type="InterPro" id="IPR013096">
    <property type="entry name" value="Cupin_2"/>
</dbReference>
<feature type="domain" description="HTH araC/xylS-type" evidence="4">
    <location>
        <begin position="207"/>
        <end position="305"/>
    </location>
</feature>
<keyword evidence="3" id="KW-0804">Transcription</keyword>
<evidence type="ECO:0000256" key="2">
    <source>
        <dbReference type="ARBA" id="ARBA00023125"/>
    </source>
</evidence>
<organism evidence="5">
    <name type="scientific">[Clostridium] nexile</name>
    <dbReference type="NCBI Taxonomy" id="29361"/>
    <lineage>
        <taxon>Bacteria</taxon>
        <taxon>Bacillati</taxon>
        <taxon>Bacillota</taxon>
        <taxon>Clostridia</taxon>
        <taxon>Lachnospirales</taxon>
        <taxon>Lachnospiraceae</taxon>
        <taxon>Tyzzerella</taxon>
    </lineage>
</organism>
<sequence length="307" mass="35427">MQRCNPKQIEKPLHEINYYTDKGFPIEMYTVTQGNIEPSGRGYMDLHWHEELQFTVVTSGKLKLRVDGKLYTLDEGNGIFINRNLLHITTEISDGGRYLSFNFPDKVVSFFSGSTMEENFVLPYVGNYGIPVVELKRTTSWQKEVLDALLKMEILFKRRREKRQAVGREEYQIAIKIVEIWYMMICNIEKSGKKISNSYIRKQERIQAMLSYIHNQYMHPMCLADIAQAGNVSVGECCRGFKEVVCKSPNEYLAEYRILRSKELLRGTELSVTEVSGAVGFNSVSHFIQCFKKMTGATPKAYKNMKC</sequence>
<proteinExistence type="predicted"/>
<dbReference type="InterPro" id="IPR009057">
    <property type="entry name" value="Homeodomain-like_sf"/>
</dbReference>
<dbReference type="PANTHER" id="PTHR43280:SF28">
    <property type="entry name" value="HTH-TYPE TRANSCRIPTIONAL ACTIVATOR RHAS"/>
    <property type="match status" value="1"/>
</dbReference>
<keyword evidence="1" id="KW-0805">Transcription regulation</keyword>
<dbReference type="GO" id="GO:0043565">
    <property type="term" value="F:sequence-specific DNA binding"/>
    <property type="evidence" value="ECO:0007669"/>
    <property type="project" value="InterPro"/>
</dbReference>
<dbReference type="SUPFAM" id="SSF46689">
    <property type="entry name" value="Homeodomain-like"/>
    <property type="match status" value="2"/>
</dbReference>
<dbReference type="Pfam" id="PF07883">
    <property type="entry name" value="Cupin_2"/>
    <property type="match status" value="1"/>
</dbReference>
<dbReference type="PROSITE" id="PS01124">
    <property type="entry name" value="HTH_ARAC_FAMILY_2"/>
    <property type="match status" value="1"/>
</dbReference>
<reference evidence="5" key="1">
    <citation type="submission" date="2019-11" db="EMBL/GenBank/DDBJ databases">
        <authorList>
            <person name="Feng L."/>
        </authorList>
    </citation>
    <scope>NUCLEOTIDE SEQUENCE</scope>
    <source>
        <strain evidence="5">CnexileLFYP112</strain>
    </source>
</reference>
<keyword evidence="2" id="KW-0238">DNA-binding</keyword>
<dbReference type="Pfam" id="PF12833">
    <property type="entry name" value="HTH_18"/>
    <property type="match status" value="1"/>
</dbReference>
<evidence type="ECO:0000256" key="3">
    <source>
        <dbReference type="ARBA" id="ARBA00023163"/>
    </source>
</evidence>
<dbReference type="InterPro" id="IPR014710">
    <property type="entry name" value="RmlC-like_jellyroll"/>
</dbReference>
<protein>
    <submittedName>
        <fullName evidence="5">Melibiose operon regulatory protein</fullName>
    </submittedName>
</protein>
<dbReference type="Gene3D" id="2.60.120.10">
    <property type="entry name" value="Jelly Rolls"/>
    <property type="match status" value="1"/>
</dbReference>